<dbReference type="SUPFAM" id="SSF69360">
    <property type="entry name" value="Cell wall binding repeat"/>
    <property type="match status" value="2"/>
</dbReference>
<evidence type="ECO:0000256" key="1">
    <source>
        <dbReference type="ARBA" id="ARBA00022737"/>
    </source>
</evidence>
<protein>
    <submittedName>
        <fullName evidence="3">Cell wall-binding protein</fullName>
    </submittedName>
</protein>
<evidence type="ECO:0000313" key="4">
    <source>
        <dbReference type="Proteomes" id="UP000195321"/>
    </source>
</evidence>
<sequence length="754" mass="85721">MNGKAKKSMRKVLPVGIAMGILFSASPVTEYKVKADVDTFGTVVTTLGGIYDAFGKEAFTKYLEEVNAKSSYGNFWENITYMAPTFKKGEFGVTVFDYYKNQDFSQKVKIAYPNGKVEYKTIKHGQQLRIKDAGTIVDLTPDEPELSKHDILYITQKQLDEGKTGVSLTNFKTYYLESDNSGRRNELGWKFIKQHFPNAYHPKSGLANIGVNEDELFGKLPEDKRMLGTSTSKTVGKEALSNYVTNDPEALADFNNRLPDILADRTSILETPISLTFSILNDGKPYQIIPYKKGTNKVIVKTGSKYLSGKEGNALQYSDSIGDDEVFELVQTGNSNDNKFQFYLKNKNGVSLAGNQNVQRFGTDWSFKSEIRFTAKSNNEIHNWLRNWYPGKENEKQKHDGIQIISDEKDPSKWIAKDASGNVIKNSWVKKYDDYYYAGSDGILLKGWQEIEGKTYYFNLNSNHMRMPNVVGDIDGKYYHFNNDGALQRSAWGEDAYGLAYSDASGAFIENGLREIDGKIYYFKDVRVTKNEIRLEDQNVILHFSDKGALEKVSKLNGEALSSVTEVTFEEKTLMFEGDGSTRKSGISKTFLPGFDGKEQPVLVYYSLEEGRYYTGWKEVDGKKYHFDDGRHFTFDGHETIDGIKYYFNHEGEAKQTGFVKTNGKTYYYNDKGEMQTGWQKINDKWHSFESSGEATVGKFTAWARSASQFGWFDYYAKDNGEIYVNETVSLPTKHGDKKHIFDSYGHFTIDWNS</sequence>
<organism evidence="3 4">
    <name type="scientific">Bacillus pseudomycoides</name>
    <dbReference type="NCBI Taxonomy" id="64104"/>
    <lineage>
        <taxon>Bacteria</taxon>
        <taxon>Bacillati</taxon>
        <taxon>Bacillota</taxon>
        <taxon>Bacilli</taxon>
        <taxon>Bacillales</taxon>
        <taxon>Bacillaceae</taxon>
        <taxon>Bacillus</taxon>
        <taxon>Bacillus cereus group</taxon>
    </lineage>
</organism>
<feature type="repeat" description="Cell wall-binding" evidence="2">
    <location>
        <begin position="676"/>
        <end position="695"/>
    </location>
</feature>
<dbReference type="InterPro" id="IPR018337">
    <property type="entry name" value="Cell_wall/Cho-bd_repeat"/>
</dbReference>
<dbReference type="Proteomes" id="UP000195321">
    <property type="component" value="Unassembled WGS sequence"/>
</dbReference>
<proteinExistence type="predicted"/>
<keyword evidence="1" id="KW-0677">Repeat</keyword>
<dbReference type="Pfam" id="PF01473">
    <property type="entry name" value="Choline_bind_1"/>
    <property type="match status" value="3"/>
</dbReference>
<evidence type="ECO:0000256" key="2">
    <source>
        <dbReference type="PROSITE-ProRule" id="PRU00591"/>
    </source>
</evidence>
<dbReference type="Pfam" id="PF19127">
    <property type="entry name" value="Choline_bind_3"/>
    <property type="match status" value="1"/>
</dbReference>
<accession>A0A1Y3MF53</accession>
<gene>
    <name evidence="3" type="ORF">BW425_27510</name>
</gene>
<name>A0A1Y3MF53_9BACI</name>
<evidence type="ECO:0000313" key="3">
    <source>
        <dbReference type="EMBL" id="OUM45793.1"/>
    </source>
</evidence>
<comment type="caution">
    <text evidence="3">The sequence shown here is derived from an EMBL/GenBank/DDBJ whole genome shotgun (WGS) entry which is preliminary data.</text>
</comment>
<dbReference type="RefSeq" id="WP_088094739.1">
    <property type="nucleotide sequence ID" value="NZ_CP189811.1"/>
</dbReference>
<dbReference type="EMBL" id="MWPX01000102">
    <property type="protein sequence ID" value="OUM45793.1"/>
    <property type="molecule type" value="Genomic_DNA"/>
</dbReference>
<dbReference type="Gene3D" id="2.10.270.10">
    <property type="entry name" value="Cholin Binding"/>
    <property type="match status" value="2"/>
</dbReference>
<reference evidence="3 4" key="1">
    <citation type="submission" date="2017-02" db="EMBL/GenBank/DDBJ databases">
        <title>Bacillus pseudomycoides isolate FSL K6-0042.</title>
        <authorList>
            <person name="Kovac J."/>
        </authorList>
    </citation>
    <scope>NUCLEOTIDE SEQUENCE [LARGE SCALE GENOMIC DNA]</scope>
    <source>
        <strain evidence="3 4">FSL K6-0042</strain>
    </source>
</reference>
<feature type="repeat" description="Cell wall-binding" evidence="2">
    <location>
        <begin position="656"/>
        <end position="675"/>
    </location>
</feature>
<dbReference type="PROSITE" id="PS51170">
    <property type="entry name" value="CW"/>
    <property type="match status" value="2"/>
</dbReference>
<dbReference type="AlphaFoldDB" id="A0A1Y3MF53"/>